<dbReference type="AlphaFoldDB" id="A0A0F0KGI0"/>
<accession>A0A0F0KGI0</accession>
<comment type="cofactor">
    <cofactor evidence="1">
        <name>Mg(2+)</name>
        <dbReference type="ChEBI" id="CHEBI:18420"/>
    </cofactor>
</comment>
<evidence type="ECO:0000256" key="3">
    <source>
        <dbReference type="ARBA" id="ARBA00022842"/>
    </source>
</evidence>
<dbReference type="PATRIC" id="fig|582680.7.peg.3077"/>
<evidence type="ECO:0000259" key="6">
    <source>
        <dbReference type="Pfam" id="PF03328"/>
    </source>
</evidence>
<sequence length="280" mass="29434">MAGPSGGLPARPFPGPALLFCPADRDDRYAKALAAADMVILDLEDAVAPADKPAARERLGASALDPQRTIVRVNPAGTADHALDLATLGRTSYRTAMLAKAESAADLDALHAAGLRVLALCETARGVARAEEIAAHPATIGLMWGAEDLVASMGGRSSRLTTGPHDGRYRDVARHARSRVLLAAKASGRAAIDSVHLDIADADGLRAEVEDAAASGFDATACIHPSQVAVIREGYAATPEERAWAERVLAEAERQPGVFRFEGRMVDEPVLRQARAVLGR</sequence>
<organism evidence="7 8">
    <name type="scientific">Microbacterium azadirachtae</name>
    <dbReference type="NCBI Taxonomy" id="582680"/>
    <lineage>
        <taxon>Bacteria</taxon>
        <taxon>Bacillati</taxon>
        <taxon>Actinomycetota</taxon>
        <taxon>Actinomycetes</taxon>
        <taxon>Micrococcales</taxon>
        <taxon>Microbacteriaceae</taxon>
        <taxon>Microbacterium</taxon>
    </lineage>
</organism>
<feature type="domain" description="HpcH/HpaI aldolase/citrate lyase" evidence="6">
    <location>
        <begin position="18"/>
        <end position="225"/>
    </location>
</feature>
<protein>
    <submittedName>
        <fullName evidence="7">Citrate lyase subunit beta-like protein</fullName>
        <ecNumber evidence="7">4.1.-.-</ecNumber>
    </submittedName>
</protein>
<dbReference type="PIRSF" id="PIRSF015582">
    <property type="entry name" value="Cit_lyase_B"/>
    <property type="match status" value="1"/>
</dbReference>
<feature type="binding site" evidence="4">
    <location>
        <position position="72"/>
    </location>
    <ligand>
        <name>substrate</name>
    </ligand>
</feature>
<evidence type="ECO:0000256" key="5">
    <source>
        <dbReference type="PIRSR" id="PIRSR015582-2"/>
    </source>
</evidence>
<evidence type="ECO:0000256" key="1">
    <source>
        <dbReference type="ARBA" id="ARBA00001946"/>
    </source>
</evidence>
<dbReference type="InterPro" id="IPR040442">
    <property type="entry name" value="Pyrv_kinase-like_dom_sf"/>
</dbReference>
<dbReference type="Proteomes" id="UP000033448">
    <property type="component" value="Unassembled WGS sequence"/>
</dbReference>
<keyword evidence="3 5" id="KW-0460">Magnesium</keyword>
<evidence type="ECO:0000313" key="8">
    <source>
        <dbReference type="Proteomes" id="UP000033448"/>
    </source>
</evidence>
<reference evidence="7 8" key="1">
    <citation type="submission" date="2015-02" db="EMBL/GenBank/DDBJ databases">
        <title>Draft genome sequences of ten Microbacterium spp. with emphasis on heavy metal contaminated environments.</title>
        <authorList>
            <person name="Corretto E."/>
        </authorList>
    </citation>
    <scope>NUCLEOTIDE SEQUENCE [LARGE SCALE GENOMIC DNA]</scope>
    <source>
        <strain evidence="7 8">DSM 23848</strain>
    </source>
</reference>
<comment type="caution">
    <text evidence="7">The sequence shown here is derived from an EMBL/GenBank/DDBJ whole genome shotgun (WGS) entry which is preliminary data.</text>
</comment>
<keyword evidence="8" id="KW-1185">Reference proteome</keyword>
<dbReference type="PANTHER" id="PTHR32308:SF10">
    <property type="entry name" value="CITRATE LYASE SUBUNIT BETA"/>
    <property type="match status" value="1"/>
</dbReference>
<dbReference type="EC" id="4.1.-.-" evidence="7"/>
<dbReference type="GO" id="GO:0006107">
    <property type="term" value="P:oxaloacetate metabolic process"/>
    <property type="evidence" value="ECO:0007669"/>
    <property type="project" value="TreeGrafter"/>
</dbReference>
<evidence type="ECO:0000256" key="4">
    <source>
        <dbReference type="PIRSR" id="PIRSR015582-1"/>
    </source>
</evidence>
<name>A0A0F0KGI0_9MICO</name>
<keyword evidence="7" id="KW-0456">Lyase</keyword>
<dbReference type="PANTHER" id="PTHR32308">
    <property type="entry name" value="LYASE BETA SUBUNIT, PUTATIVE (AFU_ORTHOLOGUE AFUA_4G13030)-RELATED"/>
    <property type="match status" value="1"/>
</dbReference>
<dbReference type="OrthoDB" id="5172636at2"/>
<dbReference type="EMBL" id="JYIT01000083">
    <property type="protein sequence ID" value="KJL19973.1"/>
    <property type="molecule type" value="Genomic_DNA"/>
</dbReference>
<evidence type="ECO:0000313" key="7">
    <source>
        <dbReference type="EMBL" id="KJL19973.1"/>
    </source>
</evidence>
<dbReference type="InterPro" id="IPR015813">
    <property type="entry name" value="Pyrv/PenolPyrv_kinase-like_dom"/>
</dbReference>
<keyword evidence="2 5" id="KW-0479">Metal-binding</keyword>
<feature type="binding site" evidence="5">
    <location>
        <position position="148"/>
    </location>
    <ligand>
        <name>Mg(2+)</name>
        <dbReference type="ChEBI" id="CHEBI:18420"/>
    </ligand>
</feature>
<evidence type="ECO:0000256" key="2">
    <source>
        <dbReference type="ARBA" id="ARBA00022723"/>
    </source>
</evidence>
<dbReference type="RefSeq" id="WP_045251640.1">
    <property type="nucleotide sequence ID" value="NZ_JYIT01000083.1"/>
</dbReference>
<dbReference type="InterPro" id="IPR011206">
    <property type="entry name" value="Citrate_lyase_beta/mcl1/mcl2"/>
</dbReference>
<dbReference type="Pfam" id="PF03328">
    <property type="entry name" value="HpcH_HpaI"/>
    <property type="match status" value="1"/>
</dbReference>
<dbReference type="GO" id="GO:0016829">
    <property type="term" value="F:lyase activity"/>
    <property type="evidence" value="ECO:0007669"/>
    <property type="project" value="UniProtKB-KW"/>
</dbReference>
<dbReference type="Gene3D" id="3.20.20.60">
    <property type="entry name" value="Phosphoenolpyruvate-binding domains"/>
    <property type="match status" value="1"/>
</dbReference>
<feature type="binding site" evidence="4">
    <location>
        <position position="122"/>
    </location>
    <ligand>
        <name>substrate</name>
    </ligand>
</feature>
<dbReference type="SUPFAM" id="SSF51621">
    <property type="entry name" value="Phosphoenolpyruvate/pyruvate domain"/>
    <property type="match status" value="1"/>
</dbReference>
<proteinExistence type="predicted"/>
<dbReference type="InterPro" id="IPR005000">
    <property type="entry name" value="Aldolase/citrate-lyase_domain"/>
</dbReference>
<dbReference type="GO" id="GO:0000287">
    <property type="term" value="F:magnesium ion binding"/>
    <property type="evidence" value="ECO:0007669"/>
    <property type="project" value="TreeGrafter"/>
</dbReference>
<gene>
    <name evidence="7" type="primary">citE</name>
    <name evidence="7" type="ORF">RL72_03019</name>
</gene>
<feature type="binding site" evidence="5">
    <location>
        <position position="122"/>
    </location>
    <ligand>
        <name>Mg(2+)</name>
        <dbReference type="ChEBI" id="CHEBI:18420"/>
    </ligand>
</feature>